<dbReference type="EMBL" id="BAAAZP010000187">
    <property type="protein sequence ID" value="GAA3705877.1"/>
    <property type="molecule type" value="Genomic_DNA"/>
</dbReference>
<sequence>MAVEIGLVGRIVRTEVAGRTGPAHLTEVAPVRIVAIGAVVRKVAFVRKVTAGRTRAADPAVALVVGLAVGLAVGLMAGRAGSRAAGRTEAVVVDRGRDPALAAGRTTGAGIRRSCGQV</sequence>
<feature type="transmembrane region" description="Helical" evidence="1">
    <location>
        <begin position="60"/>
        <end position="78"/>
    </location>
</feature>
<name>A0ABP7DKZ7_9ACTN</name>
<proteinExistence type="predicted"/>
<keyword evidence="1" id="KW-1133">Transmembrane helix</keyword>
<keyword evidence="1" id="KW-0472">Membrane</keyword>
<dbReference type="Proteomes" id="UP001500902">
    <property type="component" value="Unassembled WGS sequence"/>
</dbReference>
<protein>
    <submittedName>
        <fullName evidence="2">Uncharacterized protein</fullName>
    </submittedName>
</protein>
<keyword evidence="3" id="KW-1185">Reference proteome</keyword>
<comment type="caution">
    <text evidence="2">The sequence shown here is derived from an EMBL/GenBank/DDBJ whole genome shotgun (WGS) entry which is preliminary data.</text>
</comment>
<evidence type="ECO:0000313" key="3">
    <source>
        <dbReference type="Proteomes" id="UP001500902"/>
    </source>
</evidence>
<evidence type="ECO:0000256" key="1">
    <source>
        <dbReference type="SAM" id="Phobius"/>
    </source>
</evidence>
<evidence type="ECO:0000313" key="2">
    <source>
        <dbReference type="EMBL" id="GAA3705877.1"/>
    </source>
</evidence>
<accession>A0ABP7DKZ7</accession>
<gene>
    <name evidence="2" type="ORF">GCM10022224_084170</name>
</gene>
<organism evidence="2 3">
    <name type="scientific">Nonomuraea antimicrobica</name>
    <dbReference type="NCBI Taxonomy" id="561173"/>
    <lineage>
        <taxon>Bacteria</taxon>
        <taxon>Bacillati</taxon>
        <taxon>Actinomycetota</taxon>
        <taxon>Actinomycetes</taxon>
        <taxon>Streptosporangiales</taxon>
        <taxon>Streptosporangiaceae</taxon>
        <taxon>Nonomuraea</taxon>
    </lineage>
</organism>
<keyword evidence="1" id="KW-0812">Transmembrane</keyword>
<reference evidence="3" key="1">
    <citation type="journal article" date="2019" name="Int. J. Syst. Evol. Microbiol.">
        <title>The Global Catalogue of Microorganisms (GCM) 10K type strain sequencing project: providing services to taxonomists for standard genome sequencing and annotation.</title>
        <authorList>
            <consortium name="The Broad Institute Genomics Platform"/>
            <consortium name="The Broad Institute Genome Sequencing Center for Infectious Disease"/>
            <person name="Wu L."/>
            <person name="Ma J."/>
        </authorList>
    </citation>
    <scope>NUCLEOTIDE SEQUENCE [LARGE SCALE GENOMIC DNA]</scope>
    <source>
        <strain evidence="3">JCM 16904</strain>
    </source>
</reference>